<dbReference type="GO" id="GO:0005543">
    <property type="term" value="F:phospholipid binding"/>
    <property type="evidence" value="ECO:0007669"/>
    <property type="project" value="InterPro"/>
</dbReference>
<dbReference type="PANTHER" id="PTHR45716:SF6">
    <property type="entry name" value="SYNAPTOTAGMIN-LIKE PROTEIN 5"/>
    <property type="match status" value="1"/>
</dbReference>
<feature type="region of interest" description="Disordered" evidence="11">
    <location>
        <begin position="149"/>
        <end position="178"/>
    </location>
</feature>
<dbReference type="CTD" id="94122"/>
<feature type="domain" description="C2" evidence="12">
    <location>
        <begin position="351"/>
        <end position="472"/>
    </location>
</feature>
<evidence type="ECO:0000256" key="9">
    <source>
        <dbReference type="ARBA" id="ARBA00072156"/>
    </source>
</evidence>
<keyword evidence="14" id="KW-1185">Reference proteome</keyword>
<feature type="domain" description="RabBD" evidence="13">
    <location>
        <begin position="7"/>
        <end position="123"/>
    </location>
</feature>
<reference evidence="15" key="1">
    <citation type="submission" date="2025-08" db="UniProtKB">
        <authorList>
            <consortium name="RefSeq"/>
        </authorList>
    </citation>
    <scope>IDENTIFICATION</scope>
    <source>
        <tissue evidence="15">Muscle</tissue>
    </source>
</reference>
<evidence type="ECO:0000313" key="14">
    <source>
        <dbReference type="Proteomes" id="UP000248484"/>
    </source>
</evidence>
<dbReference type="PROSITE" id="PS50004">
    <property type="entry name" value="C2"/>
    <property type="match status" value="2"/>
</dbReference>
<evidence type="ECO:0000256" key="3">
    <source>
        <dbReference type="ARBA" id="ARBA00022723"/>
    </source>
</evidence>
<keyword evidence="4" id="KW-0677">Repeat</keyword>
<accession>A0A2Y9S0U7</accession>
<dbReference type="Pfam" id="PF00168">
    <property type="entry name" value="C2"/>
    <property type="match status" value="2"/>
</dbReference>
<dbReference type="GO" id="GO:0008270">
    <property type="term" value="F:zinc ion binding"/>
    <property type="evidence" value="ECO:0007669"/>
    <property type="project" value="UniProtKB-KW"/>
</dbReference>
<dbReference type="GO" id="GO:0042043">
    <property type="term" value="F:neurexin family protein binding"/>
    <property type="evidence" value="ECO:0007669"/>
    <property type="project" value="TreeGrafter"/>
</dbReference>
<dbReference type="Gene3D" id="3.30.40.10">
    <property type="entry name" value="Zinc/RING finger domain, C3HC4 (zinc finger)"/>
    <property type="match status" value="1"/>
</dbReference>
<dbReference type="InterPro" id="IPR011011">
    <property type="entry name" value="Znf_FYVE_PHD"/>
</dbReference>
<dbReference type="CDD" id="cd04029">
    <property type="entry name" value="C2A_SLP-4_5"/>
    <property type="match status" value="1"/>
</dbReference>
<dbReference type="InterPro" id="IPR013083">
    <property type="entry name" value="Znf_RING/FYVE/PHD"/>
</dbReference>
<proteinExistence type="predicted"/>
<evidence type="ECO:0000256" key="11">
    <source>
        <dbReference type="SAM" id="MobiDB-lite"/>
    </source>
</evidence>
<evidence type="ECO:0000313" key="15">
    <source>
        <dbReference type="RefSeq" id="XP_023972246.1"/>
    </source>
</evidence>
<keyword evidence="6" id="KW-0862">Zinc</keyword>
<dbReference type="Proteomes" id="UP000248484">
    <property type="component" value="Chromosome 21"/>
</dbReference>
<dbReference type="SMART" id="SM00239">
    <property type="entry name" value="C2"/>
    <property type="match status" value="2"/>
</dbReference>
<evidence type="ECO:0000259" key="12">
    <source>
        <dbReference type="PROSITE" id="PS50004"/>
    </source>
</evidence>
<evidence type="ECO:0000259" key="13">
    <source>
        <dbReference type="PROSITE" id="PS50916"/>
    </source>
</evidence>
<dbReference type="InterPro" id="IPR010911">
    <property type="entry name" value="Rab_BD"/>
</dbReference>
<dbReference type="CDD" id="cd15766">
    <property type="entry name" value="FYVE_Slp5"/>
    <property type="match status" value="1"/>
</dbReference>
<dbReference type="GO" id="GO:0031267">
    <property type="term" value="F:small GTPase binding"/>
    <property type="evidence" value="ECO:0007669"/>
    <property type="project" value="InterPro"/>
</dbReference>
<dbReference type="GO" id="GO:0070382">
    <property type="term" value="C:exocytic vesicle"/>
    <property type="evidence" value="ECO:0007669"/>
    <property type="project" value="TreeGrafter"/>
</dbReference>
<name>A0A2Y9S0U7_PHYMC</name>
<keyword evidence="2" id="KW-0597">Phosphoprotein</keyword>
<protein>
    <recommendedName>
        <fullName evidence="9">Synaptotagmin-like protein 5</fullName>
    </recommendedName>
</protein>
<keyword evidence="10" id="KW-0175">Coiled coil</keyword>
<evidence type="ECO:0000256" key="5">
    <source>
        <dbReference type="ARBA" id="ARBA00022771"/>
    </source>
</evidence>
<keyword evidence="3" id="KW-0479">Metal-binding</keyword>
<feature type="domain" description="C2" evidence="12">
    <location>
        <begin position="508"/>
        <end position="639"/>
    </location>
</feature>
<dbReference type="InterPro" id="IPR000008">
    <property type="entry name" value="C2_dom"/>
</dbReference>
<evidence type="ECO:0000256" key="8">
    <source>
        <dbReference type="ARBA" id="ARBA00053749"/>
    </source>
</evidence>
<dbReference type="InterPro" id="IPR043567">
    <property type="entry name" value="SYTL1-5_C2B"/>
</dbReference>
<dbReference type="PROSITE" id="PS50916">
    <property type="entry name" value="RABBD"/>
    <property type="match status" value="1"/>
</dbReference>
<dbReference type="PANTHER" id="PTHR45716">
    <property type="entry name" value="BITESIZE, ISOFORM I"/>
    <property type="match status" value="1"/>
</dbReference>
<evidence type="ECO:0000256" key="4">
    <source>
        <dbReference type="ARBA" id="ARBA00022737"/>
    </source>
</evidence>
<evidence type="ECO:0000256" key="6">
    <source>
        <dbReference type="ARBA" id="ARBA00022833"/>
    </source>
</evidence>
<feature type="coiled-coil region" evidence="10">
    <location>
        <begin position="32"/>
        <end position="59"/>
    </location>
</feature>
<dbReference type="Gene3D" id="2.60.40.150">
    <property type="entry name" value="C2 domain"/>
    <property type="match status" value="2"/>
</dbReference>
<dbReference type="SUPFAM" id="SSF57903">
    <property type="entry name" value="FYVE/PHD zinc finger"/>
    <property type="match status" value="1"/>
</dbReference>
<dbReference type="AlphaFoldDB" id="A0A2Y9S0U7"/>
<evidence type="ECO:0000256" key="10">
    <source>
        <dbReference type="SAM" id="Coils"/>
    </source>
</evidence>
<feature type="compositionally biased region" description="Low complexity" evidence="11">
    <location>
        <begin position="262"/>
        <end position="277"/>
    </location>
</feature>
<evidence type="ECO:0000256" key="1">
    <source>
        <dbReference type="ARBA" id="ARBA00004170"/>
    </source>
</evidence>
<dbReference type="InterPro" id="IPR037303">
    <property type="entry name" value="SLP-4/5_C2A"/>
</dbReference>
<dbReference type="RefSeq" id="XP_023972246.1">
    <property type="nucleotide sequence ID" value="XM_024116478.2"/>
</dbReference>
<dbReference type="Pfam" id="PF02318">
    <property type="entry name" value="FYVE_2"/>
    <property type="match status" value="1"/>
</dbReference>
<keyword evidence="5" id="KW-0863">Zinc-finger</keyword>
<dbReference type="InterPro" id="IPR041282">
    <property type="entry name" value="FYVE_2"/>
</dbReference>
<dbReference type="GO" id="GO:0006886">
    <property type="term" value="P:intracellular protein transport"/>
    <property type="evidence" value="ECO:0007669"/>
    <property type="project" value="InterPro"/>
</dbReference>
<sequence length="675" mass="75371">MSKNSEFINLSFLLDHEKEMILGVLKRDEYLKKVEDKRIRKLKNELLEAKRRSGKTQQETSRVCAHCQRNLGLIFDRGDPCQVCSLRVCSQCRVSGVDGSWRCTICAKVAQLRIVTGEWFFEEKAKRFKHVSVLGTDVVRQSILRRSPGAEEIQSQEQTHQNAEKSDASLSAGRKASHYGPRKKGFLLSKFRSATRGEIVTSKTESGRSYSLDLDSQNFRSLKSAPGSDRGSTGSSDFNEQEAGPGTPKSIRSNGVTPVTQRSPVPSTRSVTSVSSRDYLEETEEGIDDLASSRFSANTHSVASGLSTNSQAGSDRKWTYLSVPDADSDTTSLNSMMSVYSETGDYGNVKVSGEILLHISYCDKTGGLYIFVKNCRNLAIGDEKKQRTDAYVKSYLLPDKSRNNKRKTKIRTGTNPEFNETLKYTISHTQLETRTLQLSVWHYDRFGRNSFLGEVEIPFDSWNFENPSDEWFVLQPKVEFVADIGLQYKGELTVILRYIPPEENLTLPLGQLQGKKTFKRGKKKDSPVISGGILEVLIKEAKNLTAVKSGGTSDSFVKGYLLPDDSKATKHKTLVIKKSVNPQWNHSFMFTGLHPQDIKNVCLELTVWDKEAFSSNVFLGGVRLNSGSGVSHGKTVDWMDSRGEEQRLWQKMADNPGTPVEGALVLRASMGKSKL</sequence>
<dbReference type="SUPFAM" id="SSF49562">
    <property type="entry name" value="C2 domain (Calcium/lipid-binding domain, CaLB)"/>
    <property type="match status" value="2"/>
</dbReference>
<feature type="region of interest" description="Disordered" evidence="11">
    <location>
        <begin position="219"/>
        <end position="285"/>
    </location>
</feature>
<dbReference type="InterPro" id="IPR042783">
    <property type="entry name" value="SYTL5_FYVE"/>
</dbReference>
<comment type="function">
    <text evidence="8">May act as Rab effector protein and play a role in vesicle trafficking. Binds phospholipids.</text>
</comment>
<organism evidence="14 15">
    <name type="scientific">Physeter macrocephalus</name>
    <name type="common">Sperm whale</name>
    <name type="synonym">Physeter catodon</name>
    <dbReference type="NCBI Taxonomy" id="9755"/>
    <lineage>
        <taxon>Eukaryota</taxon>
        <taxon>Metazoa</taxon>
        <taxon>Chordata</taxon>
        <taxon>Craniata</taxon>
        <taxon>Vertebrata</taxon>
        <taxon>Euteleostomi</taxon>
        <taxon>Mammalia</taxon>
        <taxon>Eutheria</taxon>
        <taxon>Laurasiatheria</taxon>
        <taxon>Artiodactyla</taxon>
        <taxon>Whippomorpha</taxon>
        <taxon>Cetacea</taxon>
        <taxon>Odontoceti</taxon>
        <taxon>Physeteridae</taxon>
        <taxon>Physeter</taxon>
    </lineage>
</organism>
<feature type="compositionally biased region" description="Polar residues" evidence="11">
    <location>
        <begin position="250"/>
        <end position="261"/>
    </location>
</feature>
<dbReference type="FunFam" id="3.30.40.10:FF:000018">
    <property type="entry name" value="Synaptotagmin-like 5, isoform CRA_a"/>
    <property type="match status" value="1"/>
</dbReference>
<dbReference type="FunFam" id="2.60.40.150:FF:000107">
    <property type="entry name" value="Synaptotagmin-like 5, isoform CRA_a"/>
    <property type="match status" value="1"/>
</dbReference>
<dbReference type="FunFam" id="2.60.40.150:FF:000006">
    <property type="entry name" value="Synaptotagmin-like 5, isoform CRA_a"/>
    <property type="match status" value="1"/>
</dbReference>
<evidence type="ECO:0000256" key="7">
    <source>
        <dbReference type="ARBA" id="ARBA00023136"/>
    </source>
</evidence>
<dbReference type="InterPro" id="IPR035892">
    <property type="entry name" value="C2_domain_sf"/>
</dbReference>
<dbReference type="CDD" id="cd04020">
    <property type="entry name" value="C2B_SLP_1-2-3-4"/>
    <property type="match status" value="1"/>
</dbReference>
<gene>
    <name evidence="15" type="primary">SYTL5</name>
</gene>
<comment type="subcellular location">
    <subcellularLocation>
        <location evidence="1">Membrane</location>
        <topology evidence="1">Peripheral membrane protein</topology>
    </subcellularLocation>
</comment>
<dbReference type="GO" id="GO:0005886">
    <property type="term" value="C:plasma membrane"/>
    <property type="evidence" value="ECO:0007669"/>
    <property type="project" value="TreeGrafter"/>
</dbReference>
<dbReference type="GeneID" id="102992655"/>
<keyword evidence="7" id="KW-0472">Membrane</keyword>
<evidence type="ECO:0000256" key="2">
    <source>
        <dbReference type="ARBA" id="ARBA00022553"/>
    </source>
</evidence>
<dbReference type="GO" id="GO:0006887">
    <property type="term" value="P:exocytosis"/>
    <property type="evidence" value="ECO:0007669"/>
    <property type="project" value="TreeGrafter"/>
</dbReference>